<keyword evidence="5" id="KW-0663">Pyridoxal phosphate</keyword>
<name>A0A3M0A505_9GAMM</name>
<dbReference type="InterPro" id="IPR050596">
    <property type="entry name" value="AspAT/PAT-like"/>
</dbReference>
<dbReference type="GO" id="GO:0030170">
    <property type="term" value="F:pyridoxal phosphate binding"/>
    <property type="evidence" value="ECO:0007669"/>
    <property type="project" value="InterPro"/>
</dbReference>
<organism evidence="8 9">
    <name type="scientific">Umboniibacter marinipuniceus</name>
    <dbReference type="NCBI Taxonomy" id="569599"/>
    <lineage>
        <taxon>Bacteria</taxon>
        <taxon>Pseudomonadati</taxon>
        <taxon>Pseudomonadota</taxon>
        <taxon>Gammaproteobacteria</taxon>
        <taxon>Cellvibrionales</taxon>
        <taxon>Cellvibrionaceae</taxon>
        <taxon>Umboniibacter</taxon>
    </lineage>
</organism>
<dbReference type="Pfam" id="PF00155">
    <property type="entry name" value="Aminotran_1_2"/>
    <property type="match status" value="1"/>
</dbReference>
<sequence>MKFSSLTQRIASEGAAAWDIHYRAMARQQAGEDIVVLSVGDPDVDTPALIKSAAIQSIQENESHYTDCQGELELRTMISQWESKRRQRTVLTEQIVVQAGAQCGLFSVAQCLFEPGDNVIIPEPMYITYEAVFRAAQAEIRGSALQAERNWAIDLEDIESKIDERTRAIVINTPNNPTGAMLSSRDWQKLAQLAVTHKIWLIVDEVYSELVYEGEHVLPLELDGIDQHLITINSLSKSHAMTGWRLGWVTGPIQLAEHLSNLALCMLYGMPMFIQRAAEVAFSEHASITQVMRETYRARRDVAVATLRAAGIPLPFIPPAGMFLMLDIRPTGLSAQGFAEQLLDQEGVSVLVGDAFGTSASGFVRLSFCVSRADMERAIQRLSRFYLRQTET</sequence>
<gene>
    <name evidence="8" type="ORF">DFR27_1615</name>
</gene>
<dbReference type="AlphaFoldDB" id="A0A3M0A505"/>
<evidence type="ECO:0000256" key="5">
    <source>
        <dbReference type="ARBA" id="ARBA00022898"/>
    </source>
</evidence>
<dbReference type="Proteomes" id="UP000267187">
    <property type="component" value="Unassembled WGS sequence"/>
</dbReference>
<evidence type="ECO:0000256" key="1">
    <source>
        <dbReference type="ARBA" id="ARBA00001933"/>
    </source>
</evidence>
<proteinExistence type="inferred from homology"/>
<dbReference type="CDD" id="cd00609">
    <property type="entry name" value="AAT_like"/>
    <property type="match status" value="1"/>
</dbReference>
<comment type="cofactor">
    <cofactor evidence="1 6">
        <name>pyridoxal 5'-phosphate</name>
        <dbReference type="ChEBI" id="CHEBI:597326"/>
    </cofactor>
</comment>
<feature type="domain" description="Aminotransferase class I/classII large" evidence="7">
    <location>
        <begin position="33"/>
        <end position="382"/>
    </location>
</feature>
<dbReference type="PANTHER" id="PTHR46383:SF1">
    <property type="entry name" value="ASPARTATE AMINOTRANSFERASE"/>
    <property type="match status" value="1"/>
</dbReference>
<keyword evidence="9" id="KW-1185">Reference proteome</keyword>
<reference evidence="8 9" key="1">
    <citation type="submission" date="2018-10" db="EMBL/GenBank/DDBJ databases">
        <title>Genomic Encyclopedia of Type Strains, Phase IV (KMG-IV): sequencing the most valuable type-strain genomes for metagenomic binning, comparative biology and taxonomic classification.</title>
        <authorList>
            <person name="Goeker M."/>
        </authorList>
    </citation>
    <scope>NUCLEOTIDE SEQUENCE [LARGE SCALE GENOMIC DNA]</scope>
    <source>
        <strain evidence="8 9">DSM 25080</strain>
    </source>
</reference>
<dbReference type="InterPro" id="IPR015424">
    <property type="entry name" value="PyrdxlP-dep_Trfase"/>
</dbReference>
<dbReference type="InterPro" id="IPR004838">
    <property type="entry name" value="NHTrfase_class1_PyrdxlP-BS"/>
</dbReference>
<protein>
    <recommendedName>
        <fullName evidence="6">Aminotransferase</fullName>
        <ecNumber evidence="6">2.6.1.-</ecNumber>
    </recommendedName>
</protein>
<dbReference type="OrthoDB" id="9803354at2"/>
<evidence type="ECO:0000313" key="8">
    <source>
        <dbReference type="EMBL" id="RMA80251.1"/>
    </source>
</evidence>
<evidence type="ECO:0000313" key="9">
    <source>
        <dbReference type="Proteomes" id="UP000267187"/>
    </source>
</evidence>
<dbReference type="GO" id="GO:0008483">
    <property type="term" value="F:transaminase activity"/>
    <property type="evidence" value="ECO:0007669"/>
    <property type="project" value="UniProtKB-KW"/>
</dbReference>
<dbReference type="InterPro" id="IPR004839">
    <property type="entry name" value="Aminotransferase_I/II_large"/>
</dbReference>
<dbReference type="InterPro" id="IPR015421">
    <property type="entry name" value="PyrdxlP-dep_Trfase_major"/>
</dbReference>
<dbReference type="EMBL" id="REFJ01000003">
    <property type="protein sequence ID" value="RMA80251.1"/>
    <property type="molecule type" value="Genomic_DNA"/>
</dbReference>
<comment type="caution">
    <text evidence="8">The sequence shown here is derived from an EMBL/GenBank/DDBJ whole genome shotgun (WGS) entry which is preliminary data.</text>
</comment>
<comment type="similarity">
    <text evidence="2 6">Belongs to the class-I pyridoxal-phosphate-dependent aminotransferase family.</text>
</comment>
<dbReference type="PROSITE" id="PS00105">
    <property type="entry name" value="AA_TRANSFER_CLASS_1"/>
    <property type="match status" value="1"/>
</dbReference>
<evidence type="ECO:0000256" key="2">
    <source>
        <dbReference type="ARBA" id="ARBA00007441"/>
    </source>
</evidence>
<dbReference type="EC" id="2.6.1.-" evidence="6"/>
<accession>A0A3M0A505</accession>
<evidence type="ECO:0000256" key="3">
    <source>
        <dbReference type="ARBA" id="ARBA00022576"/>
    </source>
</evidence>
<dbReference type="PANTHER" id="PTHR46383">
    <property type="entry name" value="ASPARTATE AMINOTRANSFERASE"/>
    <property type="match status" value="1"/>
</dbReference>
<dbReference type="SUPFAM" id="SSF53383">
    <property type="entry name" value="PLP-dependent transferases"/>
    <property type="match status" value="1"/>
</dbReference>
<dbReference type="RefSeq" id="WP_121876924.1">
    <property type="nucleotide sequence ID" value="NZ_REFJ01000003.1"/>
</dbReference>
<evidence type="ECO:0000259" key="7">
    <source>
        <dbReference type="Pfam" id="PF00155"/>
    </source>
</evidence>
<evidence type="ECO:0000256" key="4">
    <source>
        <dbReference type="ARBA" id="ARBA00022679"/>
    </source>
</evidence>
<keyword evidence="3 6" id="KW-0032">Aminotransferase</keyword>
<dbReference type="InterPro" id="IPR015422">
    <property type="entry name" value="PyrdxlP-dep_Trfase_small"/>
</dbReference>
<evidence type="ECO:0000256" key="6">
    <source>
        <dbReference type="RuleBase" id="RU000481"/>
    </source>
</evidence>
<dbReference type="GO" id="GO:0006520">
    <property type="term" value="P:amino acid metabolic process"/>
    <property type="evidence" value="ECO:0007669"/>
    <property type="project" value="InterPro"/>
</dbReference>
<dbReference type="Gene3D" id="3.40.640.10">
    <property type="entry name" value="Type I PLP-dependent aspartate aminotransferase-like (Major domain)"/>
    <property type="match status" value="1"/>
</dbReference>
<keyword evidence="4 6" id="KW-0808">Transferase</keyword>
<dbReference type="Gene3D" id="3.90.1150.10">
    <property type="entry name" value="Aspartate Aminotransferase, domain 1"/>
    <property type="match status" value="1"/>
</dbReference>